<evidence type="ECO:0000313" key="1">
    <source>
        <dbReference type="EMBL" id="KAJ3442802.1"/>
    </source>
</evidence>
<protein>
    <submittedName>
        <fullName evidence="1">Uncharacterized protein</fullName>
    </submittedName>
</protein>
<organism evidence="1 2">
    <name type="scientific">Anaeramoeba flamelloides</name>
    <dbReference type="NCBI Taxonomy" id="1746091"/>
    <lineage>
        <taxon>Eukaryota</taxon>
        <taxon>Metamonada</taxon>
        <taxon>Anaeramoebidae</taxon>
        <taxon>Anaeramoeba</taxon>
    </lineage>
</organism>
<sequence length="203" mass="23803">MICADCVVESHHGHPCQLSTKLQVPYFDYLSIELSKINEEGKEKNKKKKSFQKYLAELQNSQDLVTTAINTNFEKRILNLKQSIQTESQKIISELHENQDVNGFLKELILLNKGSEWKENLRVCKQENEQTMYCCDHQQLIYYQCYTEGHTACKIKSTKDHIEDLNQSWENKLKIQTKELKKQTLLAIGKIEDQTQQTLKMYL</sequence>
<name>A0AAV7ZQN4_9EUKA</name>
<reference evidence="1" key="1">
    <citation type="submission" date="2022-08" db="EMBL/GenBank/DDBJ databases">
        <title>Novel sulphate-reducing endosymbionts in the free-living metamonad Anaeramoeba.</title>
        <authorList>
            <person name="Jerlstrom-Hultqvist J."/>
            <person name="Cepicka I."/>
            <person name="Gallot-Lavallee L."/>
            <person name="Salas-Leiva D."/>
            <person name="Curtis B.A."/>
            <person name="Zahonova K."/>
            <person name="Pipaliya S."/>
            <person name="Dacks J."/>
            <person name="Roger A.J."/>
        </authorList>
    </citation>
    <scope>NUCLEOTIDE SEQUENCE</scope>
    <source>
        <strain evidence="1">Busselton2</strain>
    </source>
</reference>
<gene>
    <name evidence="1" type="ORF">M0812_12549</name>
</gene>
<comment type="caution">
    <text evidence="1">The sequence shown here is derived from an EMBL/GenBank/DDBJ whole genome shotgun (WGS) entry which is preliminary data.</text>
</comment>
<proteinExistence type="predicted"/>
<dbReference type="Proteomes" id="UP001146793">
    <property type="component" value="Unassembled WGS sequence"/>
</dbReference>
<evidence type="ECO:0000313" key="2">
    <source>
        <dbReference type="Proteomes" id="UP001146793"/>
    </source>
</evidence>
<dbReference type="EMBL" id="JANTQA010000026">
    <property type="protein sequence ID" value="KAJ3442802.1"/>
    <property type="molecule type" value="Genomic_DNA"/>
</dbReference>
<dbReference type="AlphaFoldDB" id="A0AAV7ZQN4"/>
<accession>A0AAV7ZQN4</accession>